<dbReference type="AlphaFoldDB" id="A0AAD7B6T6"/>
<dbReference type="InterPro" id="IPR045339">
    <property type="entry name" value="DUF6534"/>
</dbReference>
<evidence type="ECO:0000313" key="5">
    <source>
        <dbReference type="Proteomes" id="UP001221142"/>
    </source>
</evidence>
<dbReference type="PANTHER" id="PTHR40465">
    <property type="entry name" value="CHROMOSOME 1, WHOLE GENOME SHOTGUN SEQUENCE"/>
    <property type="match status" value="1"/>
</dbReference>
<keyword evidence="2" id="KW-0812">Transmembrane</keyword>
<reference evidence="4" key="1">
    <citation type="submission" date="2023-03" db="EMBL/GenBank/DDBJ databases">
        <title>Massive genome expansion in bonnet fungi (Mycena s.s.) driven by repeated elements and novel gene families across ecological guilds.</title>
        <authorList>
            <consortium name="Lawrence Berkeley National Laboratory"/>
            <person name="Harder C.B."/>
            <person name="Miyauchi S."/>
            <person name="Viragh M."/>
            <person name="Kuo A."/>
            <person name="Thoen E."/>
            <person name="Andreopoulos B."/>
            <person name="Lu D."/>
            <person name="Skrede I."/>
            <person name="Drula E."/>
            <person name="Henrissat B."/>
            <person name="Morin E."/>
            <person name="Kohler A."/>
            <person name="Barry K."/>
            <person name="LaButti K."/>
            <person name="Morin E."/>
            <person name="Salamov A."/>
            <person name="Lipzen A."/>
            <person name="Mereny Z."/>
            <person name="Hegedus B."/>
            <person name="Baldrian P."/>
            <person name="Stursova M."/>
            <person name="Weitz H."/>
            <person name="Taylor A."/>
            <person name="Grigoriev I.V."/>
            <person name="Nagy L.G."/>
            <person name="Martin F."/>
            <person name="Kauserud H."/>
        </authorList>
    </citation>
    <scope>NUCLEOTIDE SEQUENCE</scope>
    <source>
        <strain evidence="4">9284</strain>
    </source>
</reference>
<feature type="transmembrane region" description="Helical" evidence="2">
    <location>
        <begin position="148"/>
        <end position="170"/>
    </location>
</feature>
<keyword evidence="2" id="KW-0472">Membrane</keyword>
<protein>
    <recommendedName>
        <fullName evidence="3">DUF6534 domain-containing protein</fullName>
    </recommendedName>
</protein>
<feature type="transmembrane region" description="Helical" evidence="2">
    <location>
        <begin position="114"/>
        <end position="136"/>
    </location>
</feature>
<feature type="region of interest" description="Disordered" evidence="1">
    <location>
        <begin position="308"/>
        <end position="352"/>
    </location>
</feature>
<evidence type="ECO:0000313" key="4">
    <source>
        <dbReference type="EMBL" id="KAJ7611657.1"/>
    </source>
</evidence>
<dbReference type="Pfam" id="PF20152">
    <property type="entry name" value="DUF6534"/>
    <property type="match status" value="1"/>
</dbReference>
<feature type="transmembrane region" description="Helical" evidence="2">
    <location>
        <begin position="230"/>
        <end position="251"/>
    </location>
</feature>
<comment type="caution">
    <text evidence="4">The sequence shown here is derived from an EMBL/GenBank/DDBJ whole genome shotgun (WGS) entry which is preliminary data.</text>
</comment>
<name>A0AAD7B6T6_9AGAR</name>
<evidence type="ECO:0000256" key="1">
    <source>
        <dbReference type="SAM" id="MobiDB-lite"/>
    </source>
</evidence>
<feature type="transmembrane region" description="Helical" evidence="2">
    <location>
        <begin position="190"/>
        <end position="210"/>
    </location>
</feature>
<sequence length="352" mass="38562">MLKNHRWLLKAGFPPLTAGGTMSSPEAPMFPSLPPVGELTIPLYVGTVMNWMLLGALGVQIYIYFLAFPRDRPFIKILVALVGVAEICQTMGDSRDTAKIFGAQWGDANALDEVGWAFFSVPVLGSLVASVGQIFFAYRIHVIGQKALIVPAVIIVVTAFQLGAGIWTAILICRAGHFSQLKNLHPPIAWLSATAADDLLIVAGTVFYILKAQEPGFRHTRAILTRIIKVTVTTGVLCAVFAIIDLVLFVHFDGNNFHLGVCIWLSKLYSNSMLAILNSRARIVHDPEGMVASDISLGVSVSALTTTKTTRERRRDETNTGLVFRPSMTEHEHESRSVHSDFLEKRVSEGSY</sequence>
<proteinExistence type="predicted"/>
<evidence type="ECO:0000256" key="2">
    <source>
        <dbReference type="SAM" id="Phobius"/>
    </source>
</evidence>
<evidence type="ECO:0000259" key="3">
    <source>
        <dbReference type="Pfam" id="PF20152"/>
    </source>
</evidence>
<keyword evidence="5" id="KW-1185">Reference proteome</keyword>
<dbReference type="PANTHER" id="PTHR40465:SF1">
    <property type="entry name" value="DUF6534 DOMAIN-CONTAINING PROTEIN"/>
    <property type="match status" value="1"/>
</dbReference>
<dbReference type="EMBL" id="JARKIF010000032">
    <property type="protein sequence ID" value="KAJ7611657.1"/>
    <property type="molecule type" value="Genomic_DNA"/>
</dbReference>
<organism evidence="4 5">
    <name type="scientific">Roridomyces roridus</name>
    <dbReference type="NCBI Taxonomy" id="1738132"/>
    <lineage>
        <taxon>Eukaryota</taxon>
        <taxon>Fungi</taxon>
        <taxon>Dikarya</taxon>
        <taxon>Basidiomycota</taxon>
        <taxon>Agaricomycotina</taxon>
        <taxon>Agaricomycetes</taxon>
        <taxon>Agaricomycetidae</taxon>
        <taxon>Agaricales</taxon>
        <taxon>Marasmiineae</taxon>
        <taxon>Mycenaceae</taxon>
        <taxon>Roridomyces</taxon>
    </lineage>
</organism>
<gene>
    <name evidence="4" type="ORF">FB45DRAFT_313632</name>
</gene>
<dbReference type="Proteomes" id="UP001221142">
    <property type="component" value="Unassembled WGS sequence"/>
</dbReference>
<feature type="compositionally biased region" description="Basic and acidic residues" evidence="1">
    <location>
        <begin position="328"/>
        <end position="352"/>
    </location>
</feature>
<feature type="compositionally biased region" description="Basic and acidic residues" evidence="1">
    <location>
        <begin position="309"/>
        <end position="318"/>
    </location>
</feature>
<keyword evidence="2" id="KW-1133">Transmembrane helix</keyword>
<feature type="transmembrane region" description="Helical" evidence="2">
    <location>
        <begin position="47"/>
        <end position="67"/>
    </location>
</feature>
<feature type="domain" description="DUF6534" evidence="3">
    <location>
        <begin position="198"/>
        <end position="281"/>
    </location>
</feature>
<accession>A0AAD7B6T6</accession>